<gene>
    <name evidence="17" type="ORF">QJS04_geneDACA010169</name>
</gene>
<evidence type="ECO:0000256" key="8">
    <source>
        <dbReference type="ARBA" id="ARBA00022723"/>
    </source>
</evidence>
<comment type="similarity">
    <text evidence="5">Belongs to the RBR family. Ariadne subfamily.</text>
</comment>
<evidence type="ECO:0000313" key="17">
    <source>
        <dbReference type="EMBL" id="KAK1259871.1"/>
    </source>
</evidence>
<keyword evidence="10 13" id="KW-0863">Zinc-finger</keyword>
<dbReference type="PROSITE" id="PS51873">
    <property type="entry name" value="TRIAD"/>
    <property type="match status" value="1"/>
</dbReference>
<evidence type="ECO:0000313" key="18">
    <source>
        <dbReference type="Proteomes" id="UP001179952"/>
    </source>
</evidence>
<feature type="domain" description="RING-type" evidence="16">
    <location>
        <begin position="110"/>
        <end position="326"/>
    </location>
</feature>
<comment type="catalytic activity">
    <reaction evidence="1">
        <text>[E2 ubiquitin-conjugating enzyme]-S-ubiquitinyl-L-cysteine + [acceptor protein]-L-lysine = [E2 ubiquitin-conjugating enzyme]-L-cysteine + [acceptor protein]-N(6)-ubiquitinyl-L-lysine.</text>
        <dbReference type="EC" id="2.3.2.31"/>
    </reaction>
</comment>
<evidence type="ECO:0000256" key="13">
    <source>
        <dbReference type="PROSITE-ProRule" id="PRU00175"/>
    </source>
</evidence>
<evidence type="ECO:0000256" key="3">
    <source>
        <dbReference type="ARBA" id="ARBA00003976"/>
    </source>
</evidence>
<evidence type="ECO:0000259" key="16">
    <source>
        <dbReference type="PROSITE" id="PS51873"/>
    </source>
</evidence>
<keyword evidence="12" id="KW-0862">Zinc</keyword>
<feature type="domain" description="RING-type" evidence="15">
    <location>
        <begin position="114"/>
        <end position="161"/>
    </location>
</feature>
<dbReference type="Gene3D" id="1.20.120.1750">
    <property type="match status" value="1"/>
</dbReference>
<protein>
    <recommendedName>
        <fullName evidence="6">RBR-type E3 ubiquitin transferase</fullName>
        <ecNumber evidence="6">2.3.2.31</ecNumber>
    </recommendedName>
</protein>
<keyword evidence="9" id="KW-0677">Repeat</keyword>
<dbReference type="InterPro" id="IPR045840">
    <property type="entry name" value="Ariadne"/>
</dbReference>
<dbReference type="Gene3D" id="3.30.40.10">
    <property type="entry name" value="Zinc/RING finger domain, C3HC4 (zinc finger)"/>
    <property type="match status" value="1"/>
</dbReference>
<reference evidence="17" key="2">
    <citation type="submission" date="2023-06" db="EMBL/GenBank/DDBJ databases">
        <authorList>
            <person name="Ma L."/>
            <person name="Liu K.-W."/>
            <person name="Li Z."/>
            <person name="Hsiao Y.-Y."/>
            <person name="Qi Y."/>
            <person name="Fu T."/>
            <person name="Tang G."/>
            <person name="Zhang D."/>
            <person name="Sun W.-H."/>
            <person name="Liu D.-K."/>
            <person name="Li Y."/>
            <person name="Chen G.-Z."/>
            <person name="Liu X.-D."/>
            <person name="Liao X.-Y."/>
            <person name="Jiang Y.-T."/>
            <person name="Yu X."/>
            <person name="Hao Y."/>
            <person name="Huang J."/>
            <person name="Zhao X.-W."/>
            <person name="Ke S."/>
            <person name="Chen Y.-Y."/>
            <person name="Wu W.-L."/>
            <person name="Hsu J.-L."/>
            <person name="Lin Y.-F."/>
            <person name="Huang M.-D."/>
            <person name="Li C.-Y."/>
            <person name="Huang L."/>
            <person name="Wang Z.-W."/>
            <person name="Zhao X."/>
            <person name="Zhong W.-Y."/>
            <person name="Peng D.-H."/>
            <person name="Ahmad S."/>
            <person name="Lan S."/>
            <person name="Zhang J.-S."/>
            <person name="Tsai W.-C."/>
            <person name="Van De Peer Y."/>
            <person name="Liu Z.-J."/>
        </authorList>
    </citation>
    <scope>NUCLEOTIDE SEQUENCE</scope>
    <source>
        <strain evidence="17">SCP</strain>
        <tissue evidence="17">Leaves</tissue>
    </source>
</reference>
<dbReference type="InterPro" id="IPR002867">
    <property type="entry name" value="IBR_dom"/>
</dbReference>
<organism evidence="17 18">
    <name type="scientific">Acorus gramineus</name>
    <name type="common">Dwarf sweet flag</name>
    <dbReference type="NCBI Taxonomy" id="55184"/>
    <lineage>
        <taxon>Eukaryota</taxon>
        <taxon>Viridiplantae</taxon>
        <taxon>Streptophyta</taxon>
        <taxon>Embryophyta</taxon>
        <taxon>Tracheophyta</taxon>
        <taxon>Spermatophyta</taxon>
        <taxon>Magnoliopsida</taxon>
        <taxon>Liliopsida</taxon>
        <taxon>Acoraceae</taxon>
        <taxon>Acorus</taxon>
    </lineage>
</organism>
<evidence type="ECO:0000256" key="9">
    <source>
        <dbReference type="ARBA" id="ARBA00022737"/>
    </source>
</evidence>
<dbReference type="SUPFAM" id="SSF57850">
    <property type="entry name" value="RING/U-box"/>
    <property type="match status" value="3"/>
</dbReference>
<dbReference type="InterPro" id="IPR031127">
    <property type="entry name" value="E3_UB_ligase_RBR"/>
</dbReference>
<dbReference type="Pfam" id="PF01485">
    <property type="entry name" value="IBR"/>
    <property type="match status" value="1"/>
</dbReference>
<name>A0AAV9A703_ACOGR</name>
<dbReference type="InterPro" id="IPR013083">
    <property type="entry name" value="Znf_RING/FYVE/PHD"/>
</dbReference>
<dbReference type="PANTHER" id="PTHR11685">
    <property type="entry name" value="RBR FAMILY RING FINGER AND IBR DOMAIN-CONTAINING"/>
    <property type="match status" value="1"/>
</dbReference>
<evidence type="ECO:0000256" key="6">
    <source>
        <dbReference type="ARBA" id="ARBA00012251"/>
    </source>
</evidence>
<accession>A0AAV9A703</accession>
<dbReference type="GO" id="GO:0008270">
    <property type="term" value="F:zinc ion binding"/>
    <property type="evidence" value="ECO:0007669"/>
    <property type="project" value="UniProtKB-KW"/>
</dbReference>
<evidence type="ECO:0000256" key="4">
    <source>
        <dbReference type="ARBA" id="ARBA00004906"/>
    </source>
</evidence>
<comment type="pathway">
    <text evidence="4">Protein modification; protein ubiquitination.</text>
</comment>
<dbReference type="InterPro" id="IPR044066">
    <property type="entry name" value="TRIAD_supradom"/>
</dbReference>
<comment type="caution">
    <text evidence="17">The sequence shown here is derived from an EMBL/GenBank/DDBJ whole genome shotgun (WGS) entry which is preliminary data.</text>
</comment>
<feature type="region of interest" description="Disordered" evidence="14">
    <location>
        <begin position="1"/>
        <end position="36"/>
    </location>
</feature>
<dbReference type="Pfam" id="PF13923">
    <property type="entry name" value="zf-C3HC4_2"/>
    <property type="match status" value="1"/>
</dbReference>
<dbReference type="EMBL" id="JAUJYN010000012">
    <property type="protein sequence ID" value="KAK1259871.1"/>
    <property type="molecule type" value="Genomic_DNA"/>
</dbReference>
<keyword evidence="11" id="KW-0833">Ubl conjugation pathway</keyword>
<feature type="compositionally biased region" description="Acidic residues" evidence="14">
    <location>
        <begin position="1"/>
        <end position="24"/>
    </location>
</feature>
<evidence type="ECO:0000256" key="10">
    <source>
        <dbReference type="ARBA" id="ARBA00022771"/>
    </source>
</evidence>
<dbReference type="FunFam" id="3.30.40.10:FF:000019">
    <property type="entry name" value="RBR-type E3 ubiquitin transferase"/>
    <property type="match status" value="1"/>
</dbReference>
<dbReference type="Pfam" id="PF22605">
    <property type="entry name" value="IBR_2"/>
    <property type="match status" value="1"/>
</dbReference>
<dbReference type="PROSITE" id="PS50089">
    <property type="entry name" value="ZF_RING_2"/>
    <property type="match status" value="1"/>
</dbReference>
<keyword evidence="7" id="KW-0808">Transferase</keyword>
<proteinExistence type="inferred from homology"/>
<evidence type="ECO:0000256" key="1">
    <source>
        <dbReference type="ARBA" id="ARBA00001798"/>
    </source>
</evidence>
<comment type="function">
    <text evidence="3">Might act as an E3 ubiquitin-protein ligase, or as part of E3 complex, which accepts ubiquitin from specific E2 ubiquitin-conjugating enzymes and then transfers it to substrates.</text>
</comment>
<evidence type="ECO:0000259" key="15">
    <source>
        <dbReference type="PROSITE" id="PS50089"/>
    </source>
</evidence>
<dbReference type="GO" id="GO:0016567">
    <property type="term" value="P:protein ubiquitination"/>
    <property type="evidence" value="ECO:0007669"/>
    <property type="project" value="InterPro"/>
</dbReference>
<keyword evidence="18" id="KW-1185">Reference proteome</keyword>
<dbReference type="InterPro" id="IPR054694">
    <property type="entry name" value="Parkin-like_IBR"/>
</dbReference>
<dbReference type="InterPro" id="IPR048962">
    <property type="entry name" value="ARIH1-like_UBL"/>
</dbReference>
<dbReference type="EC" id="2.3.2.31" evidence="6"/>
<reference evidence="17" key="1">
    <citation type="journal article" date="2023" name="Nat. Commun.">
        <title>Diploid and tetraploid genomes of Acorus and the evolution of monocots.</title>
        <authorList>
            <person name="Ma L."/>
            <person name="Liu K.W."/>
            <person name="Li Z."/>
            <person name="Hsiao Y.Y."/>
            <person name="Qi Y."/>
            <person name="Fu T."/>
            <person name="Tang G.D."/>
            <person name="Zhang D."/>
            <person name="Sun W.H."/>
            <person name="Liu D.K."/>
            <person name="Li Y."/>
            <person name="Chen G.Z."/>
            <person name="Liu X.D."/>
            <person name="Liao X.Y."/>
            <person name="Jiang Y.T."/>
            <person name="Yu X."/>
            <person name="Hao Y."/>
            <person name="Huang J."/>
            <person name="Zhao X.W."/>
            <person name="Ke S."/>
            <person name="Chen Y.Y."/>
            <person name="Wu W.L."/>
            <person name="Hsu J.L."/>
            <person name="Lin Y.F."/>
            <person name="Huang M.D."/>
            <person name="Li C.Y."/>
            <person name="Huang L."/>
            <person name="Wang Z.W."/>
            <person name="Zhao X."/>
            <person name="Zhong W.Y."/>
            <person name="Peng D.H."/>
            <person name="Ahmad S."/>
            <person name="Lan S."/>
            <person name="Zhang J.S."/>
            <person name="Tsai W.C."/>
            <person name="Van de Peer Y."/>
            <person name="Liu Z.J."/>
        </authorList>
    </citation>
    <scope>NUCLEOTIDE SEQUENCE</scope>
    <source>
        <strain evidence="17">SCP</strain>
    </source>
</reference>
<evidence type="ECO:0000256" key="12">
    <source>
        <dbReference type="ARBA" id="ARBA00022833"/>
    </source>
</evidence>
<evidence type="ECO:0000256" key="14">
    <source>
        <dbReference type="SAM" id="MobiDB-lite"/>
    </source>
</evidence>
<sequence>MEDFDYLSSDYEEEDEENDVDEYQENITSQPPPPKATTQIIRKESLLAAQSAVLRKVMELLTVKEHHARTLLIHHRWDVDNLFSAFVDKGRDRLFSEAGVSLGNASRLTTSTTCLVCMDDAAGDMTTMGCGHGFCDECWSQYLVVVIGEGRARRVRCMEHKCGAVCDEDVVRRILVGQGLADVVERFDRSLLESYIEDNGRARWCPSVPHCGNAIRAEGEDFHCNEVECACGLQFCFGCGGPPHSPCSCLMWEKWNQKTTDESENANYLTLNTKPCPKCNKHVEKNGGCNHMMCRCGQMFCWVCGGATGKDHTYDRIMQHSCSRYTEDHAQELAEVERMRRDYKRYLHYSTRYDAHARSQRLEEKHREGLREKVGFAEDKDDFTSRDFQWVMDACVRLFKSRRVLMCSYAFAYYMFGEELFRRAMTVAEREVKKNLFEDQQEQLEGNVERLSGLLEEGFYKYSREKMMEFKMHVLNSSTAVDTMCKNMYACVEDDLLGGLVCGAEHPIAPYRSGGVQRASELTIS</sequence>
<dbReference type="CDD" id="cd22586">
    <property type="entry name" value="Rcat_RBR_ARI1-like"/>
    <property type="match status" value="1"/>
</dbReference>
<keyword evidence="8" id="KW-0479">Metal-binding</keyword>
<dbReference type="Pfam" id="PF21235">
    <property type="entry name" value="UBA_ARI1"/>
    <property type="match status" value="1"/>
</dbReference>
<dbReference type="InterPro" id="IPR001841">
    <property type="entry name" value="Znf_RING"/>
</dbReference>
<evidence type="ECO:0000256" key="11">
    <source>
        <dbReference type="ARBA" id="ARBA00022786"/>
    </source>
</evidence>
<dbReference type="AlphaFoldDB" id="A0AAV9A703"/>
<evidence type="ECO:0000256" key="5">
    <source>
        <dbReference type="ARBA" id="ARBA00005884"/>
    </source>
</evidence>
<dbReference type="Pfam" id="PF19422">
    <property type="entry name" value="Ariadne"/>
    <property type="match status" value="1"/>
</dbReference>
<dbReference type="Proteomes" id="UP001179952">
    <property type="component" value="Unassembled WGS sequence"/>
</dbReference>
<dbReference type="GO" id="GO:0061630">
    <property type="term" value="F:ubiquitin protein ligase activity"/>
    <property type="evidence" value="ECO:0007669"/>
    <property type="project" value="UniProtKB-EC"/>
</dbReference>
<evidence type="ECO:0000256" key="2">
    <source>
        <dbReference type="ARBA" id="ARBA00001947"/>
    </source>
</evidence>
<dbReference type="CDD" id="cd16773">
    <property type="entry name" value="RING-HC_RBR_TRIAD1"/>
    <property type="match status" value="1"/>
</dbReference>
<dbReference type="CDD" id="cd20346">
    <property type="entry name" value="BRcat_RBR_ANKIB1"/>
    <property type="match status" value="1"/>
</dbReference>
<dbReference type="SMART" id="SM00647">
    <property type="entry name" value="IBR"/>
    <property type="match status" value="2"/>
</dbReference>
<evidence type="ECO:0000256" key="7">
    <source>
        <dbReference type="ARBA" id="ARBA00022679"/>
    </source>
</evidence>
<comment type="cofactor">
    <cofactor evidence="2">
        <name>Zn(2+)</name>
        <dbReference type="ChEBI" id="CHEBI:29105"/>
    </cofactor>
</comment>